<comment type="caution">
    <text evidence="2">The sequence shown here is derived from an EMBL/GenBank/DDBJ whole genome shotgun (WGS) entry which is preliminary data.</text>
</comment>
<dbReference type="AlphaFoldDB" id="A0A438C7U9"/>
<dbReference type="Proteomes" id="UP000288805">
    <property type="component" value="Unassembled WGS sequence"/>
</dbReference>
<organism evidence="2 3">
    <name type="scientific">Vitis vinifera</name>
    <name type="common">Grape</name>
    <dbReference type="NCBI Taxonomy" id="29760"/>
    <lineage>
        <taxon>Eukaryota</taxon>
        <taxon>Viridiplantae</taxon>
        <taxon>Streptophyta</taxon>
        <taxon>Embryophyta</taxon>
        <taxon>Tracheophyta</taxon>
        <taxon>Spermatophyta</taxon>
        <taxon>Magnoliopsida</taxon>
        <taxon>eudicotyledons</taxon>
        <taxon>Gunneridae</taxon>
        <taxon>Pentapetalae</taxon>
        <taxon>rosids</taxon>
        <taxon>Vitales</taxon>
        <taxon>Vitaceae</taxon>
        <taxon>Viteae</taxon>
        <taxon>Vitis</taxon>
    </lineage>
</organism>
<protein>
    <recommendedName>
        <fullName evidence="1">Reverse transcriptase Ty1/copia-type domain-containing protein</fullName>
    </recommendedName>
</protein>
<proteinExistence type="predicted"/>
<gene>
    <name evidence="2" type="ORF">CK203_093782</name>
</gene>
<reference evidence="2 3" key="1">
    <citation type="journal article" date="2018" name="PLoS Genet.">
        <title>Population sequencing reveals clonal diversity and ancestral inbreeding in the grapevine cultivar Chardonnay.</title>
        <authorList>
            <person name="Roach M.J."/>
            <person name="Johnson D.L."/>
            <person name="Bohlmann J."/>
            <person name="van Vuuren H.J."/>
            <person name="Jones S.J."/>
            <person name="Pretorius I.S."/>
            <person name="Schmidt S.A."/>
            <person name="Borneman A.R."/>
        </authorList>
    </citation>
    <scope>NUCLEOTIDE SEQUENCE [LARGE SCALE GENOMIC DNA]</scope>
    <source>
        <strain evidence="3">cv. Chardonnay</strain>
        <tissue evidence="2">Leaf</tissue>
    </source>
</reference>
<evidence type="ECO:0000313" key="2">
    <source>
        <dbReference type="EMBL" id="RVW19278.1"/>
    </source>
</evidence>
<evidence type="ECO:0000259" key="1">
    <source>
        <dbReference type="Pfam" id="PF07727"/>
    </source>
</evidence>
<dbReference type="InterPro" id="IPR013103">
    <property type="entry name" value="RVT_2"/>
</dbReference>
<evidence type="ECO:0000313" key="3">
    <source>
        <dbReference type="Proteomes" id="UP000288805"/>
    </source>
</evidence>
<dbReference type="EMBL" id="QGNW01002498">
    <property type="protein sequence ID" value="RVW19278.1"/>
    <property type="molecule type" value="Genomic_DNA"/>
</dbReference>
<name>A0A438C7U9_VITVI</name>
<accession>A0A438C7U9</accession>
<sequence>MLLLVSKSTTLFVYVDDIILTRNDVEEMKMIKLKLAKEFKIKDLDSLRFFFGIEVARSKKGVLHSQVLEAYSRQRTKHVEIDQHFIKEKINEGVIYTPFIASKSKLADMFTKALPLNIYSLLIDKLGMLDIFELA</sequence>
<feature type="domain" description="Reverse transcriptase Ty1/copia-type" evidence="1">
    <location>
        <begin position="12"/>
        <end position="65"/>
    </location>
</feature>
<dbReference type="Pfam" id="PF07727">
    <property type="entry name" value="RVT_2"/>
    <property type="match status" value="1"/>
</dbReference>